<feature type="compositionally biased region" description="Pro residues" evidence="1">
    <location>
        <begin position="1"/>
        <end position="11"/>
    </location>
</feature>
<evidence type="ECO:0000256" key="1">
    <source>
        <dbReference type="SAM" id="MobiDB-lite"/>
    </source>
</evidence>
<organism evidence="2">
    <name type="scientific">uncultured Nocardioides sp</name>
    <dbReference type="NCBI Taxonomy" id="198441"/>
    <lineage>
        <taxon>Bacteria</taxon>
        <taxon>Bacillati</taxon>
        <taxon>Actinomycetota</taxon>
        <taxon>Actinomycetes</taxon>
        <taxon>Propionibacteriales</taxon>
        <taxon>Nocardioidaceae</taxon>
        <taxon>Nocardioides</taxon>
        <taxon>environmental samples</taxon>
    </lineage>
</organism>
<feature type="non-terminal residue" evidence="2">
    <location>
        <position position="1"/>
    </location>
</feature>
<feature type="non-terminal residue" evidence="2">
    <location>
        <position position="78"/>
    </location>
</feature>
<dbReference type="AlphaFoldDB" id="A0A6J4NZS8"/>
<accession>A0A6J4NZS8</accession>
<feature type="region of interest" description="Disordered" evidence="1">
    <location>
        <begin position="1"/>
        <end position="78"/>
    </location>
</feature>
<reference evidence="2" key="1">
    <citation type="submission" date="2020-02" db="EMBL/GenBank/DDBJ databases">
        <authorList>
            <person name="Meier V. D."/>
        </authorList>
    </citation>
    <scope>NUCLEOTIDE SEQUENCE</scope>
    <source>
        <strain evidence="2">AVDCRST_MAG06</strain>
    </source>
</reference>
<sequence length="78" mass="8611">CPCRRPSPAPRVPATDRCSTRWGSWSAPWRRTAPSRSTTSRSWSGRRTGSRTGSSTRWPSPSPTAWSSSRPTAPCRPP</sequence>
<name>A0A6J4NZS8_9ACTN</name>
<evidence type="ECO:0000313" key="2">
    <source>
        <dbReference type="EMBL" id="CAA9400120.1"/>
    </source>
</evidence>
<proteinExistence type="predicted"/>
<dbReference type="EMBL" id="CADCUP010000144">
    <property type="protein sequence ID" value="CAA9400120.1"/>
    <property type="molecule type" value="Genomic_DNA"/>
</dbReference>
<gene>
    <name evidence="2" type="ORF">AVDCRST_MAG06-2121</name>
</gene>
<feature type="compositionally biased region" description="Low complexity" evidence="1">
    <location>
        <begin position="28"/>
        <end position="78"/>
    </location>
</feature>
<protein>
    <submittedName>
        <fullName evidence="2">Uncharacterized protein</fullName>
    </submittedName>
</protein>